<feature type="domain" description="N-acetyltransferase" evidence="1">
    <location>
        <begin position="6"/>
        <end position="92"/>
    </location>
</feature>
<dbReference type="SUPFAM" id="SSF55729">
    <property type="entry name" value="Acyl-CoA N-acyltransferases (Nat)"/>
    <property type="match status" value="1"/>
</dbReference>
<dbReference type="InterPro" id="IPR016181">
    <property type="entry name" value="Acyl_CoA_acyltransferase"/>
</dbReference>
<organism evidence="2">
    <name type="scientific">freshwater metagenome</name>
    <dbReference type="NCBI Taxonomy" id="449393"/>
    <lineage>
        <taxon>unclassified sequences</taxon>
        <taxon>metagenomes</taxon>
        <taxon>ecological metagenomes</taxon>
    </lineage>
</organism>
<dbReference type="PROSITE" id="PS51729">
    <property type="entry name" value="GNAT_YJDJ"/>
    <property type="match status" value="1"/>
</dbReference>
<accession>A0A6J7E766</accession>
<name>A0A6J7E766_9ZZZZ</name>
<dbReference type="PANTHER" id="PTHR31435:SF10">
    <property type="entry name" value="BSR4717 PROTEIN"/>
    <property type="match status" value="1"/>
</dbReference>
<evidence type="ECO:0000259" key="1">
    <source>
        <dbReference type="PROSITE" id="PS51729"/>
    </source>
</evidence>
<evidence type="ECO:0000313" key="2">
    <source>
        <dbReference type="EMBL" id="CAB4877918.1"/>
    </source>
</evidence>
<dbReference type="CDD" id="cd04301">
    <property type="entry name" value="NAT_SF"/>
    <property type="match status" value="1"/>
</dbReference>
<gene>
    <name evidence="2" type="ORF">UFOPK3376_01235</name>
</gene>
<dbReference type="Gene3D" id="3.40.630.30">
    <property type="match status" value="1"/>
</dbReference>
<sequence>MTIEITDNSVLSRYEITVDGVLGGFAEYHDDGSSIVFPHTLIDPSMRGRGLAAQLVRRALDDASAANRTVVAQCWYVAQFIDEHPDYAHLLAPSPPQA</sequence>
<dbReference type="Pfam" id="PF14542">
    <property type="entry name" value="Acetyltransf_CG"/>
    <property type="match status" value="1"/>
</dbReference>
<reference evidence="2" key="1">
    <citation type="submission" date="2020-05" db="EMBL/GenBank/DDBJ databases">
        <authorList>
            <person name="Chiriac C."/>
            <person name="Salcher M."/>
            <person name="Ghai R."/>
            <person name="Kavagutti S V."/>
        </authorList>
    </citation>
    <scope>NUCLEOTIDE SEQUENCE</scope>
</reference>
<dbReference type="InterPro" id="IPR045057">
    <property type="entry name" value="Gcn5-rel_NAT"/>
</dbReference>
<dbReference type="InterPro" id="IPR031165">
    <property type="entry name" value="GNAT_YJDJ"/>
</dbReference>
<dbReference type="PANTHER" id="PTHR31435">
    <property type="entry name" value="PROTEIN NATD1"/>
    <property type="match status" value="1"/>
</dbReference>
<dbReference type="AlphaFoldDB" id="A0A6J7E766"/>
<proteinExistence type="predicted"/>
<protein>
    <submittedName>
        <fullName evidence="2">Unannotated protein</fullName>
    </submittedName>
</protein>
<dbReference type="EMBL" id="CAFBLP010000025">
    <property type="protein sequence ID" value="CAB4877918.1"/>
    <property type="molecule type" value="Genomic_DNA"/>
</dbReference>